<keyword evidence="1" id="KW-0472">Membrane</keyword>
<proteinExistence type="predicted"/>
<dbReference type="RefSeq" id="WP_269462798.1">
    <property type="nucleotide sequence ID" value="NZ_CBCSKE010000006.1"/>
</dbReference>
<dbReference type="KEGG" id="mbai:MB901379_01142"/>
<feature type="transmembrane region" description="Helical" evidence="1">
    <location>
        <begin position="12"/>
        <end position="39"/>
    </location>
</feature>
<keyword evidence="1" id="KW-1133">Transmembrane helix</keyword>
<accession>A0A447GAV4</accession>
<reference evidence="3" key="1">
    <citation type="submission" date="2018-02" db="EMBL/GenBank/DDBJ databases">
        <authorList>
            <person name="Seth-Smith MB H."/>
            <person name="Seth-Smith H."/>
        </authorList>
    </citation>
    <scope>NUCLEOTIDE SEQUENCE [LARGE SCALE GENOMIC DNA]</scope>
</reference>
<evidence type="ECO:0000313" key="2">
    <source>
        <dbReference type="EMBL" id="VDM87598.1"/>
    </source>
</evidence>
<protein>
    <submittedName>
        <fullName evidence="2">Uncharacterized protein</fullName>
    </submittedName>
</protein>
<organism evidence="2 3">
    <name type="scientific">Mycobacterium basiliense</name>
    <dbReference type="NCBI Taxonomy" id="2094119"/>
    <lineage>
        <taxon>Bacteria</taxon>
        <taxon>Bacillati</taxon>
        <taxon>Actinomycetota</taxon>
        <taxon>Actinomycetes</taxon>
        <taxon>Mycobacteriales</taxon>
        <taxon>Mycobacteriaceae</taxon>
        <taxon>Mycobacterium</taxon>
    </lineage>
</organism>
<dbReference type="AlphaFoldDB" id="A0A447GAV4"/>
<sequence length="44" mass="4752">MTDTVAMRRLRRIAVIAGITLVVFIVVVVGIYVGAFTILSPMMG</sequence>
<evidence type="ECO:0000256" key="1">
    <source>
        <dbReference type="SAM" id="Phobius"/>
    </source>
</evidence>
<keyword evidence="1" id="KW-0812">Transmembrane</keyword>
<keyword evidence="3" id="KW-1185">Reference proteome</keyword>
<dbReference type="Proteomes" id="UP000269998">
    <property type="component" value="Chromosome"/>
</dbReference>
<gene>
    <name evidence="2" type="ORF">MB901379_01142</name>
</gene>
<evidence type="ECO:0000313" key="3">
    <source>
        <dbReference type="Proteomes" id="UP000269998"/>
    </source>
</evidence>
<name>A0A447GAV4_9MYCO</name>
<dbReference type="EMBL" id="LR130759">
    <property type="protein sequence ID" value="VDM87598.1"/>
    <property type="molecule type" value="Genomic_DNA"/>
</dbReference>